<gene>
    <name evidence="2" type="ORF">AA0114_g9888</name>
</gene>
<feature type="region of interest" description="Disordered" evidence="1">
    <location>
        <begin position="87"/>
        <end position="108"/>
    </location>
</feature>
<proteinExistence type="predicted"/>
<reference evidence="3" key="1">
    <citation type="journal article" date="2019" name="bioRxiv">
        <title>Genomics, evolutionary history and diagnostics of the Alternaria alternata species group including apple and Asian pear pathotypes.</title>
        <authorList>
            <person name="Armitage A.D."/>
            <person name="Cockerton H.M."/>
            <person name="Sreenivasaprasad S."/>
            <person name="Woodhall J.W."/>
            <person name="Lane C.R."/>
            <person name="Harrison R.J."/>
            <person name="Clarkson J.P."/>
        </authorList>
    </citation>
    <scope>NUCLEOTIDE SEQUENCE [LARGE SCALE GENOMIC DNA]</scope>
    <source>
        <strain evidence="3">FERA 1082</strain>
    </source>
</reference>
<name>A0A4Q4M690_9PLEO</name>
<organism evidence="2 3">
    <name type="scientific">Alternaria tenuissima</name>
    <dbReference type="NCBI Taxonomy" id="119927"/>
    <lineage>
        <taxon>Eukaryota</taxon>
        <taxon>Fungi</taxon>
        <taxon>Dikarya</taxon>
        <taxon>Ascomycota</taxon>
        <taxon>Pezizomycotina</taxon>
        <taxon>Dothideomycetes</taxon>
        <taxon>Pleosporomycetidae</taxon>
        <taxon>Pleosporales</taxon>
        <taxon>Pleosporineae</taxon>
        <taxon>Pleosporaceae</taxon>
        <taxon>Alternaria</taxon>
        <taxon>Alternaria sect. Alternaria</taxon>
        <taxon>Alternaria alternata complex</taxon>
    </lineage>
</organism>
<accession>A0A4Q4M690</accession>
<dbReference type="Proteomes" id="UP000292402">
    <property type="component" value="Unassembled WGS sequence"/>
</dbReference>
<dbReference type="EMBL" id="PDXA01000041">
    <property type="protein sequence ID" value="RYN44476.1"/>
    <property type="molecule type" value="Genomic_DNA"/>
</dbReference>
<evidence type="ECO:0000256" key="1">
    <source>
        <dbReference type="SAM" id="MobiDB-lite"/>
    </source>
</evidence>
<dbReference type="AlphaFoldDB" id="A0A4Q4M690"/>
<comment type="caution">
    <text evidence="2">The sequence shown here is derived from an EMBL/GenBank/DDBJ whole genome shotgun (WGS) entry which is preliminary data.</text>
</comment>
<sequence length="108" mass="12167">MSRYFPTPTKAKPRINPLIKLFVWRCPDDGCKYVNETLASERGYVRMISTGEELPEPMWYGEKCEMCRQKAGIECLLLQIKPLTPSQPVSEAKGNGKAVVDEGVEMEG</sequence>
<evidence type="ECO:0000313" key="3">
    <source>
        <dbReference type="Proteomes" id="UP000292402"/>
    </source>
</evidence>
<protein>
    <submittedName>
        <fullName evidence="2">Uncharacterized protein</fullName>
    </submittedName>
</protein>
<evidence type="ECO:0000313" key="2">
    <source>
        <dbReference type="EMBL" id="RYN44476.1"/>
    </source>
</evidence>